<accession>A0A913WRY1</accession>
<dbReference type="RefSeq" id="XP_020893194.1">
    <property type="nucleotide sequence ID" value="XM_021037535.2"/>
</dbReference>
<organism evidence="2 3">
    <name type="scientific">Exaiptasia diaphana</name>
    <name type="common">Tropical sea anemone</name>
    <name type="synonym">Aiptasia pulchella</name>
    <dbReference type="NCBI Taxonomy" id="2652724"/>
    <lineage>
        <taxon>Eukaryota</taxon>
        <taxon>Metazoa</taxon>
        <taxon>Cnidaria</taxon>
        <taxon>Anthozoa</taxon>
        <taxon>Hexacorallia</taxon>
        <taxon>Actiniaria</taxon>
        <taxon>Aiptasiidae</taxon>
        <taxon>Exaiptasia</taxon>
    </lineage>
</organism>
<evidence type="ECO:0000313" key="2">
    <source>
        <dbReference type="EnsemblMetazoa" id="XP_020893194.1"/>
    </source>
</evidence>
<dbReference type="Pfam" id="PF00582">
    <property type="entry name" value="Usp"/>
    <property type="match status" value="1"/>
</dbReference>
<dbReference type="PRINTS" id="PR01438">
    <property type="entry name" value="UNVRSLSTRESS"/>
</dbReference>
<feature type="domain" description="UspA" evidence="1">
    <location>
        <begin position="9"/>
        <end position="154"/>
    </location>
</feature>
<dbReference type="GeneID" id="110232359"/>
<dbReference type="OMA" id="EWHHEVE"/>
<dbReference type="PANTHER" id="PTHR46989">
    <property type="entry name" value="USP DOMAIN-CONTAINING PROTEIN"/>
    <property type="match status" value="1"/>
</dbReference>
<evidence type="ECO:0000313" key="3">
    <source>
        <dbReference type="Proteomes" id="UP000887567"/>
    </source>
</evidence>
<dbReference type="InterPro" id="IPR014729">
    <property type="entry name" value="Rossmann-like_a/b/a_fold"/>
</dbReference>
<dbReference type="CDD" id="cd23659">
    <property type="entry name" value="USP_At3g01520-like"/>
    <property type="match status" value="1"/>
</dbReference>
<proteinExistence type="predicted"/>
<dbReference type="Proteomes" id="UP000887567">
    <property type="component" value="Unplaced"/>
</dbReference>
<dbReference type="EnsemblMetazoa" id="XM_021037535.2">
    <property type="protein sequence ID" value="XP_020893194.1"/>
    <property type="gene ID" value="LOC110232359"/>
</dbReference>
<evidence type="ECO:0000259" key="1">
    <source>
        <dbReference type="Pfam" id="PF00582"/>
    </source>
</evidence>
<dbReference type="InterPro" id="IPR006015">
    <property type="entry name" value="Universal_stress_UspA"/>
</dbReference>
<dbReference type="OrthoDB" id="843225at2759"/>
<dbReference type="Gene3D" id="3.40.50.620">
    <property type="entry name" value="HUPs"/>
    <property type="match status" value="1"/>
</dbReference>
<reference evidence="2" key="1">
    <citation type="submission" date="2022-11" db="UniProtKB">
        <authorList>
            <consortium name="EnsemblMetazoa"/>
        </authorList>
    </citation>
    <scope>IDENTIFICATION</scope>
</reference>
<keyword evidence="3" id="KW-1185">Reference proteome</keyword>
<protein>
    <recommendedName>
        <fullName evidence="1">UspA domain-containing protein</fullName>
    </recommendedName>
</protein>
<sequence>MAENTCSGRKIMICVDGSDHSKKAFDWYAEHIARDGDELLVVTAPELHPPALPHALATEEWHHEVEKHQEKVNAILQYYEKAIKDKCGKCKHGVVKTIGVNYSVGHALCDEAKNSHVTMVVVGSRGLGTIRRTLLGSISDYIIHHAHCPVVVVPKQ</sequence>
<dbReference type="InterPro" id="IPR006016">
    <property type="entry name" value="UspA"/>
</dbReference>
<dbReference type="KEGG" id="epa:110232359"/>
<dbReference type="SUPFAM" id="SSF52402">
    <property type="entry name" value="Adenine nucleotide alpha hydrolases-like"/>
    <property type="match status" value="1"/>
</dbReference>
<dbReference type="AlphaFoldDB" id="A0A913WRY1"/>
<dbReference type="PANTHER" id="PTHR46989:SF3">
    <property type="entry name" value="USPA DOMAIN-CONTAINING PROTEIN"/>
    <property type="match status" value="1"/>
</dbReference>
<name>A0A913WRY1_EXADI</name>